<dbReference type="SUPFAM" id="SSF49584">
    <property type="entry name" value="Periplasmic chaperone C-domain"/>
    <property type="match status" value="1"/>
</dbReference>
<dbReference type="Proteomes" id="UP001367030">
    <property type="component" value="Unassembled WGS sequence"/>
</dbReference>
<evidence type="ECO:0000259" key="7">
    <source>
        <dbReference type="Pfam" id="PF00345"/>
    </source>
</evidence>
<name>A0ABU8XAA3_9BURK</name>
<dbReference type="SUPFAM" id="SSF49354">
    <property type="entry name" value="PapD-like"/>
    <property type="match status" value="1"/>
</dbReference>
<dbReference type="InterPro" id="IPR001829">
    <property type="entry name" value="Pili_assmbl_chaperone_bac"/>
</dbReference>
<reference evidence="9 10" key="1">
    <citation type="submission" date="2024-03" db="EMBL/GenBank/DDBJ databases">
        <title>Novel species of the genus Variovorax.</title>
        <authorList>
            <person name="Liu Q."/>
            <person name="Xin Y.-H."/>
        </authorList>
    </citation>
    <scope>NUCLEOTIDE SEQUENCE [LARGE SCALE GENOMIC DNA]</scope>
    <source>
        <strain evidence="9 10">KACC 18901</strain>
    </source>
</reference>
<dbReference type="Pfam" id="PF00345">
    <property type="entry name" value="PapD_N"/>
    <property type="match status" value="1"/>
</dbReference>
<evidence type="ECO:0000256" key="2">
    <source>
        <dbReference type="ARBA" id="ARBA00007399"/>
    </source>
</evidence>
<feature type="signal peptide" evidence="6">
    <location>
        <begin position="1"/>
        <end position="23"/>
    </location>
</feature>
<dbReference type="PANTHER" id="PTHR30251:SF2">
    <property type="entry name" value="FIMBRIAL CHAPERONE YADV-RELATED"/>
    <property type="match status" value="1"/>
</dbReference>
<dbReference type="InterPro" id="IPR050643">
    <property type="entry name" value="Periplasmic_pilus_chap"/>
</dbReference>
<feature type="chain" id="PRO_5046316975" evidence="6">
    <location>
        <begin position="24"/>
        <end position="238"/>
    </location>
</feature>
<evidence type="ECO:0000256" key="1">
    <source>
        <dbReference type="ARBA" id="ARBA00004418"/>
    </source>
</evidence>
<evidence type="ECO:0000256" key="4">
    <source>
        <dbReference type="ARBA" id="ARBA00022764"/>
    </source>
</evidence>
<dbReference type="PANTHER" id="PTHR30251">
    <property type="entry name" value="PILUS ASSEMBLY CHAPERONE"/>
    <property type="match status" value="1"/>
</dbReference>
<accession>A0ABU8XAA3</accession>
<dbReference type="Pfam" id="PF02753">
    <property type="entry name" value="PapD_C"/>
    <property type="match status" value="1"/>
</dbReference>
<evidence type="ECO:0000313" key="10">
    <source>
        <dbReference type="Proteomes" id="UP001367030"/>
    </source>
</evidence>
<dbReference type="RefSeq" id="WP_340336119.1">
    <property type="nucleotide sequence ID" value="NZ_JBBKZS010000006.1"/>
</dbReference>
<sequence>MIKVLRRAALSLALVVAALPSFANIVVTGTRVIYDEGAREQTVRMTNRGTSPVLVQAWIDENAGNKNPEDARSPFLMTPSVFRLDGDKGQSLRIKQIESKMPTDKESVYWLNILEVPVKPKAENYLQMAIRTRLKLFYRPKGVAQQADEVGKRLTWRMVKEDGKTFIEGSNPTPLHASLTQLKLKTGAVESEPVEADMIEPFGKRRWPVDVKGTPATLNFGIVNDYGAVLLQDATIAP</sequence>
<dbReference type="PRINTS" id="PR00969">
    <property type="entry name" value="CHAPERONPILI"/>
</dbReference>
<gene>
    <name evidence="9" type="ORF">WKW79_15775</name>
</gene>
<evidence type="ECO:0000259" key="8">
    <source>
        <dbReference type="Pfam" id="PF02753"/>
    </source>
</evidence>
<dbReference type="Gene3D" id="2.60.40.10">
    <property type="entry name" value="Immunoglobulins"/>
    <property type="match status" value="2"/>
</dbReference>
<feature type="domain" description="Pili assembly chaperone N-terminal" evidence="7">
    <location>
        <begin position="25"/>
        <end position="143"/>
    </location>
</feature>
<dbReference type="InterPro" id="IPR036316">
    <property type="entry name" value="Pili_assmbl_chap_C_dom_sf"/>
</dbReference>
<dbReference type="EMBL" id="JBBKZS010000006">
    <property type="protein sequence ID" value="MEJ8856039.1"/>
    <property type="molecule type" value="Genomic_DNA"/>
</dbReference>
<keyword evidence="3 6" id="KW-0732">Signal</keyword>
<dbReference type="InterPro" id="IPR008962">
    <property type="entry name" value="PapD-like_sf"/>
</dbReference>
<evidence type="ECO:0000256" key="3">
    <source>
        <dbReference type="ARBA" id="ARBA00022729"/>
    </source>
</evidence>
<keyword evidence="10" id="KW-1185">Reference proteome</keyword>
<keyword evidence="4" id="KW-0574">Periplasm</keyword>
<protein>
    <submittedName>
        <fullName evidence="9">Fimbria/pilus periplasmic chaperone</fullName>
    </submittedName>
</protein>
<comment type="similarity">
    <text evidence="2">Belongs to the periplasmic pilus chaperone family.</text>
</comment>
<dbReference type="InterPro" id="IPR016147">
    <property type="entry name" value="Pili_assmbl_chaperone_N"/>
</dbReference>
<evidence type="ECO:0000313" key="9">
    <source>
        <dbReference type="EMBL" id="MEJ8856039.1"/>
    </source>
</evidence>
<evidence type="ECO:0000256" key="6">
    <source>
        <dbReference type="SAM" id="SignalP"/>
    </source>
</evidence>
<comment type="subcellular location">
    <subcellularLocation>
        <location evidence="1">Periplasm</location>
    </subcellularLocation>
</comment>
<organism evidence="9 10">
    <name type="scientific">Variovorax robiniae</name>
    <dbReference type="NCBI Taxonomy" id="1836199"/>
    <lineage>
        <taxon>Bacteria</taxon>
        <taxon>Pseudomonadati</taxon>
        <taxon>Pseudomonadota</taxon>
        <taxon>Betaproteobacteria</taxon>
        <taxon>Burkholderiales</taxon>
        <taxon>Comamonadaceae</taxon>
        <taxon>Variovorax</taxon>
    </lineage>
</organism>
<keyword evidence="5" id="KW-0143">Chaperone</keyword>
<feature type="domain" description="Pili assembly chaperone C-terminal" evidence="8">
    <location>
        <begin position="170"/>
        <end position="229"/>
    </location>
</feature>
<evidence type="ECO:0000256" key="5">
    <source>
        <dbReference type="ARBA" id="ARBA00023186"/>
    </source>
</evidence>
<dbReference type="InterPro" id="IPR016148">
    <property type="entry name" value="Pili_assmbl_chaperone_C"/>
</dbReference>
<proteinExistence type="inferred from homology"/>
<dbReference type="InterPro" id="IPR013783">
    <property type="entry name" value="Ig-like_fold"/>
</dbReference>
<comment type="caution">
    <text evidence="9">The sequence shown here is derived from an EMBL/GenBank/DDBJ whole genome shotgun (WGS) entry which is preliminary data.</text>
</comment>